<dbReference type="PRINTS" id="PR00326">
    <property type="entry name" value="GTP1OBG"/>
</dbReference>
<dbReference type="STRING" id="988480.A0A075AV94"/>
<keyword evidence="5" id="KW-0342">GTP-binding</keyword>
<dbReference type="GO" id="GO:0000054">
    <property type="term" value="P:ribosomal subunit export from nucleus"/>
    <property type="evidence" value="ECO:0007669"/>
    <property type="project" value="TreeGrafter"/>
</dbReference>
<dbReference type="OMA" id="VNKADMM"/>
<evidence type="ECO:0000313" key="8">
    <source>
        <dbReference type="Proteomes" id="UP000030755"/>
    </source>
</evidence>
<comment type="subcellular location">
    <subcellularLocation>
        <location evidence="1">Cytoplasm</location>
    </subcellularLocation>
</comment>
<dbReference type="OrthoDB" id="61815at2759"/>
<keyword evidence="8" id="KW-1185">Reference proteome</keyword>
<evidence type="ECO:0000313" key="7">
    <source>
        <dbReference type="EMBL" id="EPZ34241.1"/>
    </source>
</evidence>
<dbReference type="EMBL" id="KE560971">
    <property type="protein sequence ID" value="EPZ34241.1"/>
    <property type="molecule type" value="Genomic_DNA"/>
</dbReference>
<protein>
    <submittedName>
        <fullName evidence="7">p-loop containing nucleoside triphosphate hydrolase domain-containing protein</fullName>
    </submittedName>
</protein>
<dbReference type="HOGENOM" id="CLU_011072_5_0_1"/>
<dbReference type="Gene3D" id="3.40.50.300">
    <property type="entry name" value="P-loop containing nucleotide triphosphate hydrolases"/>
    <property type="match status" value="1"/>
</dbReference>
<dbReference type="GO" id="GO:0005525">
    <property type="term" value="F:GTP binding"/>
    <property type="evidence" value="ECO:0007669"/>
    <property type="project" value="UniProtKB-KW"/>
</dbReference>
<dbReference type="Pfam" id="PF01926">
    <property type="entry name" value="MMR_HSR1"/>
    <property type="match status" value="1"/>
</dbReference>
<gene>
    <name evidence="7" type="ORF">O9G_001854</name>
</gene>
<name>A0A075AV94_ROZAC</name>
<evidence type="ECO:0000256" key="1">
    <source>
        <dbReference type="ARBA" id="ARBA00004496"/>
    </source>
</evidence>
<dbReference type="InterPro" id="IPR027417">
    <property type="entry name" value="P-loop_NTPase"/>
</dbReference>
<dbReference type="AlphaFoldDB" id="A0A075AV94"/>
<dbReference type="GO" id="GO:0003924">
    <property type="term" value="F:GTPase activity"/>
    <property type="evidence" value="ECO:0007669"/>
    <property type="project" value="InterPro"/>
</dbReference>
<dbReference type="GO" id="GO:0005829">
    <property type="term" value="C:cytosol"/>
    <property type="evidence" value="ECO:0007669"/>
    <property type="project" value="TreeGrafter"/>
</dbReference>
<proteinExistence type="predicted"/>
<keyword evidence="4 7" id="KW-0378">Hydrolase</keyword>
<dbReference type="Proteomes" id="UP000030755">
    <property type="component" value="Unassembled WGS sequence"/>
</dbReference>
<organism evidence="7 8">
    <name type="scientific">Rozella allomycis (strain CSF55)</name>
    <dbReference type="NCBI Taxonomy" id="988480"/>
    <lineage>
        <taxon>Eukaryota</taxon>
        <taxon>Fungi</taxon>
        <taxon>Fungi incertae sedis</taxon>
        <taxon>Cryptomycota</taxon>
        <taxon>Cryptomycota incertae sedis</taxon>
        <taxon>Rozella</taxon>
    </lineage>
</organism>
<dbReference type="PROSITE" id="PS51721">
    <property type="entry name" value="G_CP"/>
    <property type="match status" value="1"/>
</dbReference>
<sequence>MSRKNSKQQLGKSLLRSRFKTVKTVQDVNTLIHSTQQEKKPALKSITEQTNLEEFLYEAEAAEKDFVAEKQNIQVIIQQVANSTSISQEKERELLEKIENNKLLATVPRRSMSAKELHQLESQSFLEWRRNLAKYYISWPHNRLEEDYLMTPFEKNLDFWRQLWRVIERSDVLVQIVDARNPLLFRSPDLERYVKEVGEDKKNLLVLNKSDLLSKEQRAAWVEYFEAEKLDFVFFSATLAAEKLENADCVSEEVANDKTKILDAFELTEFFKNFSQQISNNSEQKTVGLIGYPNVGKSSTINAMAGEKKVGVAATPGKTKHFQTIILDSELCLLDCPGLVLPSFATTKAELVVNGILPVDQLRDSLGPSTLVAERIPRSVLERVYGMKIPLPADHEDPNRPPTVYELLQTYAILRGYVRSVQGNPDESRAARVILKDYVNGKLIYCHAPPGIDGKLFNEKSYKLWLEQNPPKKSENLENKKYEKRAKSLNEFDENYFNQNVVQAKIKGRNPIAEYKNAMKSQEKVAKGKYLMKSLKGNIKGCFVCLHFPNGADVDPLLLFFPLHYMPNQCCLEEYYVLYY</sequence>
<dbReference type="CDD" id="cd01857">
    <property type="entry name" value="HSR1_MMR1"/>
    <property type="match status" value="1"/>
</dbReference>
<dbReference type="InterPro" id="IPR030378">
    <property type="entry name" value="G_CP_dom"/>
</dbReference>
<accession>A0A075AV94</accession>
<keyword evidence="2" id="KW-0963">Cytoplasm</keyword>
<dbReference type="InterPro" id="IPR043358">
    <property type="entry name" value="GNL1-like"/>
</dbReference>
<evidence type="ECO:0000256" key="4">
    <source>
        <dbReference type="ARBA" id="ARBA00022801"/>
    </source>
</evidence>
<dbReference type="PANTHER" id="PTHR45709:SF2">
    <property type="entry name" value="LARGE SUBUNIT GTPASE 1 HOMOLOG"/>
    <property type="match status" value="1"/>
</dbReference>
<evidence type="ECO:0000256" key="2">
    <source>
        <dbReference type="ARBA" id="ARBA00022490"/>
    </source>
</evidence>
<dbReference type="SUPFAM" id="SSF52540">
    <property type="entry name" value="P-loop containing nucleoside triphosphate hydrolases"/>
    <property type="match status" value="1"/>
</dbReference>
<feature type="domain" description="CP-type G" evidence="6">
    <location>
        <begin position="160"/>
        <end position="342"/>
    </location>
</feature>
<evidence type="ECO:0000259" key="6">
    <source>
        <dbReference type="PROSITE" id="PS51721"/>
    </source>
</evidence>
<evidence type="ECO:0000256" key="3">
    <source>
        <dbReference type="ARBA" id="ARBA00022741"/>
    </source>
</evidence>
<evidence type="ECO:0000256" key="5">
    <source>
        <dbReference type="ARBA" id="ARBA00023134"/>
    </source>
</evidence>
<keyword evidence="3" id="KW-0547">Nucleotide-binding</keyword>
<dbReference type="InterPro" id="IPR006073">
    <property type="entry name" value="GTP-bd"/>
</dbReference>
<dbReference type="PANTHER" id="PTHR45709">
    <property type="entry name" value="LARGE SUBUNIT GTPASE 1 HOMOLOG-RELATED"/>
    <property type="match status" value="1"/>
</dbReference>
<reference evidence="7 8" key="1">
    <citation type="journal article" date="2013" name="Curr. Biol.">
        <title>Shared signatures of parasitism and phylogenomics unite Cryptomycota and microsporidia.</title>
        <authorList>
            <person name="James T.Y."/>
            <person name="Pelin A."/>
            <person name="Bonen L."/>
            <person name="Ahrendt S."/>
            <person name="Sain D."/>
            <person name="Corradi N."/>
            <person name="Stajich J.E."/>
        </authorList>
    </citation>
    <scope>NUCLEOTIDE SEQUENCE [LARGE SCALE GENOMIC DNA]</scope>
    <source>
        <strain evidence="7 8">CSF55</strain>
    </source>
</reference>